<dbReference type="PROSITE" id="PS00028">
    <property type="entry name" value="ZINC_FINGER_C2H2_1"/>
    <property type="match status" value="1"/>
</dbReference>
<reference evidence="4 5" key="1">
    <citation type="journal article" date="2019" name="Front. Genet.">
        <title>Whole-Genome Sequencing of the Opportunistic Yeast Pathogen Candida inconspicua Uncovers Its Hybrid Origin.</title>
        <authorList>
            <person name="Mixao V."/>
            <person name="Hansen A.P."/>
            <person name="Saus E."/>
            <person name="Boekhout T."/>
            <person name="Lass-Florl C."/>
            <person name="Gabaldon T."/>
        </authorList>
    </citation>
    <scope>NUCLEOTIDE SEQUENCE [LARGE SCALE GENOMIC DNA]</scope>
    <source>
        <strain evidence="4 5">CBS 180</strain>
    </source>
</reference>
<proteinExistence type="predicted"/>
<dbReference type="PROSITE" id="PS50157">
    <property type="entry name" value="ZINC_FINGER_C2H2_2"/>
    <property type="match status" value="1"/>
</dbReference>
<feature type="compositionally biased region" description="Low complexity" evidence="2">
    <location>
        <begin position="340"/>
        <end position="354"/>
    </location>
</feature>
<dbReference type="AlphaFoldDB" id="A0A4T0WUU2"/>
<dbReference type="GO" id="GO:0008270">
    <property type="term" value="F:zinc ion binding"/>
    <property type="evidence" value="ECO:0007669"/>
    <property type="project" value="UniProtKB-KW"/>
</dbReference>
<dbReference type="InterPro" id="IPR036236">
    <property type="entry name" value="Znf_C2H2_sf"/>
</dbReference>
<gene>
    <name evidence="4" type="ORF">CANINC_004993</name>
</gene>
<feature type="domain" description="C2H2-type" evidence="3">
    <location>
        <begin position="292"/>
        <end position="319"/>
    </location>
</feature>
<name>A0A4T0WUU2_9ASCO</name>
<dbReference type="InterPro" id="IPR013087">
    <property type="entry name" value="Znf_C2H2_type"/>
</dbReference>
<keyword evidence="1" id="KW-0479">Metal-binding</keyword>
<dbReference type="OrthoDB" id="9439903at2759"/>
<protein>
    <recommendedName>
        <fullName evidence="3">C2H2-type domain-containing protein</fullName>
    </recommendedName>
</protein>
<evidence type="ECO:0000313" key="4">
    <source>
        <dbReference type="EMBL" id="TID13306.1"/>
    </source>
</evidence>
<evidence type="ECO:0000256" key="1">
    <source>
        <dbReference type="PROSITE-ProRule" id="PRU00042"/>
    </source>
</evidence>
<keyword evidence="1" id="KW-0863">Zinc-finger</keyword>
<comment type="caution">
    <text evidence="4">The sequence shown here is derived from an EMBL/GenBank/DDBJ whole genome shotgun (WGS) entry which is preliminary data.</text>
</comment>
<dbReference type="SMART" id="SM00355">
    <property type="entry name" value="ZnF_C2H2"/>
    <property type="match status" value="2"/>
</dbReference>
<dbReference type="PANTHER" id="PTHR20916">
    <property type="entry name" value="CYSTEINE AND GLYCINE-RICH PROTEIN 2 BINDING PROTEIN"/>
    <property type="match status" value="1"/>
</dbReference>
<dbReference type="Proteomes" id="UP000307173">
    <property type="component" value="Unassembled WGS sequence"/>
</dbReference>
<dbReference type="Gene3D" id="3.30.160.60">
    <property type="entry name" value="Classic Zinc Finger"/>
    <property type="match status" value="1"/>
</dbReference>
<dbReference type="STRING" id="52247.A0A4T0WUU2"/>
<dbReference type="PANTHER" id="PTHR20916:SF26">
    <property type="entry name" value="CYSTEINE-RICH PROTEIN 2-BINDING PROTEIN"/>
    <property type="match status" value="1"/>
</dbReference>
<keyword evidence="1" id="KW-0862">Zinc</keyword>
<sequence length="441" mass="50145">MWNLLNLCTDKLYMLVSYLQDIASVALSFFTDFQRKQKDKKFSIYRFLSITNEKDDGLDSLFPPVTSSNLQTLAPQGPLVRQCAVSEFDFDYSAPTPIKWSDNNSKNTRNTNKSNVNNFTSTNNSNNNSSNNNNNNNNNNNTQHEYHGFDPDVLLSQFNASFNHQLAQTTVVDTPLDNHFVNTNYSLPLLELDQFKTSHNVPLSSSLPAEGLDINNDEDVPPLDDELFFSFFADRPTKRERQDTSPVTVDPDSDGEIDGDFNSGDIKFEHRITTTPSKIRKTGTINATDAPFVCEFCDVRFKVKGYLTRHVKKHYASKPFRCPYFDSTKTLSKENDDDNNNNQADDVKDCNNNNDDNDTSHNDDNDSLSRCHITGGFSRRDTLNTHLKALHFIYPSGTKSVDRDRKSGHCGACFKEFSNNKEWLTQHIMTNSCSNIITEYK</sequence>
<accession>A0A4T0WUU2</accession>
<feature type="compositionally biased region" description="Low complexity" evidence="2">
    <location>
        <begin position="103"/>
        <end position="142"/>
    </location>
</feature>
<dbReference type="EMBL" id="SELW01000680">
    <property type="protein sequence ID" value="TID13306.1"/>
    <property type="molecule type" value="Genomic_DNA"/>
</dbReference>
<dbReference type="GO" id="GO:0004402">
    <property type="term" value="F:histone acetyltransferase activity"/>
    <property type="evidence" value="ECO:0007669"/>
    <property type="project" value="TreeGrafter"/>
</dbReference>
<feature type="region of interest" description="Disordered" evidence="2">
    <location>
        <begin position="99"/>
        <end position="148"/>
    </location>
</feature>
<dbReference type="SUPFAM" id="SSF57667">
    <property type="entry name" value="beta-beta-alpha zinc fingers"/>
    <property type="match status" value="1"/>
</dbReference>
<organism evidence="4 5">
    <name type="scientific">Pichia inconspicua</name>
    <dbReference type="NCBI Taxonomy" id="52247"/>
    <lineage>
        <taxon>Eukaryota</taxon>
        <taxon>Fungi</taxon>
        <taxon>Dikarya</taxon>
        <taxon>Ascomycota</taxon>
        <taxon>Saccharomycotina</taxon>
        <taxon>Pichiomycetes</taxon>
        <taxon>Pichiales</taxon>
        <taxon>Pichiaceae</taxon>
        <taxon>Pichia</taxon>
    </lineage>
</organism>
<keyword evidence="5" id="KW-1185">Reference proteome</keyword>
<evidence type="ECO:0000313" key="5">
    <source>
        <dbReference type="Proteomes" id="UP000307173"/>
    </source>
</evidence>
<evidence type="ECO:0000256" key="2">
    <source>
        <dbReference type="SAM" id="MobiDB-lite"/>
    </source>
</evidence>
<feature type="region of interest" description="Disordered" evidence="2">
    <location>
        <begin position="237"/>
        <end position="261"/>
    </location>
</feature>
<evidence type="ECO:0000259" key="3">
    <source>
        <dbReference type="PROSITE" id="PS50157"/>
    </source>
</evidence>
<feature type="region of interest" description="Disordered" evidence="2">
    <location>
        <begin position="331"/>
        <end position="365"/>
    </location>
</feature>